<evidence type="ECO:0000256" key="1">
    <source>
        <dbReference type="SAM" id="SignalP"/>
    </source>
</evidence>
<sequence length="129" mass="14466">MISLLLLKTLIHLDLSYNQLAGDIPAHWEGFQKFEYVDLIHNSFSGSIPLSLFSISSLQKIYLSFNQLKDQALDFSYVASLVLDTLDLSGNNLEGLILRSIFGLGTLKVLLLSSNRFTATVPLKWFQSL</sequence>
<dbReference type="Pfam" id="PF00560">
    <property type="entry name" value="LRR_1"/>
    <property type="match status" value="3"/>
</dbReference>
<evidence type="ECO:0008006" key="4">
    <source>
        <dbReference type="Google" id="ProtNLM"/>
    </source>
</evidence>
<feature type="chain" id="PRO_5043841887" description="Non-specific serine/threonine protein kinase" evidence="1">
    <location>
        <begin position="17"/>
        <end position="129"/>
    </location>
</feature>
<accession>A0AAV2CI08</accession>
<dbReference type="EMBL" id="OZ034813">
    <property type="protein sequence ID" value="CAL1356055.1"/>
    <property type="molecule type" value="Genomic_DNA"/>
</dbReference>
<keyword evidence="3" id="KW-1185">Reference proteome</keyword>
<dbReference type="InterPro" id="IPR001611">
    <property type="entry name" value="Leu-rich_rpt"/>
</dbReference>
<organism evidence="2 3">
    <name type="scientific">Linum trigynum</name>
    <dbReference type="NCBI Taxonomy" id="586398"/>
    <lineage>
        <taxon>Eukaryota</taxon>
        <taxon>Viridiplantae</taxon>
        <taxon>Streptophyta</taxon>
        <taxon>Embryophyta</taxon>
        <taxon>Tracheophyta</taxon>
        <taxon>Spermatophyta</taxon>
        <taxon>Magnoliopsida</taxon>
        <taxon>eudicotyledons</taxon>
        <taxon>Gunneridae</taxon>
        <taxon>Pentapetalae</taxon>
        <taxon>rosids</taxon>
        <taxon>fabids</taxon>
        <taxon>Malpighiales</taxon>
        <taxon>Linaceae</taxon>
        <taxon>Linum</taxon>
    </lineage>
</organism>
<dbReference type="Gene3D" id="3.80.10.10">
    <property type="entry name" value="Ribonuclease Inhibitor"/>
    <property type="match status" value="2"/>
</dbReference>
<reference evidence="2 3" key="1">
    <citation type="submission" date="2024-04" db="EMBL/GenBank/DDBJ databases">
        <authorList>
            <person name="Fracassetti M."/>
        </authorList>
    </citation>
    <scope>NUCLEOTIDE SEQUENCE [LARGE SCALE GENOMIC DNA]</scope>
</reference>
<dbReference type="PANTHER" id="PTHR48064">
    <property type="entry name" value="OS01G0750400 PROTEIN"/>
    <property type="match status" value="1"/>
</dbReference>
<dbReference type="AlphaFoldDB" id="A0AAV2CI08"/>
<dbReference type="InterPro" id="IPR053038">
    <property type="entry name" value="RLP_Defense"/>
</dbReference>
<evidence type="ECO:0000313" key="3">
    <source>
        <dbReference type="Proteomes" id="UP001497516"/>
    </source>
</evidence>
<protein>
    <recommendedName>
        <fullName evidence="4">Non-specific serine/threonine protein kinase</fullName>
    </recommendedName>
</protein>
<dbReference type="Proteomes" id="UP001497516">
    <property type="component" value="Chromosome 1"/>
</dbReference>
<keyword evidence="1" id="KW-0732">Signal</keyword>
<evidence type="ECO:0000313" key="2">
    <source>
        <dbReference type="EMBL" id="CAL1356055.1"/>
    </source>
</evidence>
<dbReference type="InterPro" id="IPR032675">
    <property type="entry name" value="LRR_dom_sf"/>
</dbReference>
<feature type="signal peptide" evidence="1">
    <location>
        <begin position="1"/>
        <end position="16"/>
    </location>
</feature>
<dbReference type="PANTHER" id="PTHR48064:SF6">
    <property type="entry name" value="RECEPTOR-LIKE PROTEIN KINASE 2"/>
    <property type="match status" value="1"/>
</dbReference>
<name>A0AAV2CI08_9ROSI</name>
<gene>
    <name evidence="2" type="ORF">LTRI10_LOCUS3778</name>
</gene>
<proteinExistence type="predicted"/>
<dbReference type="SUPFAM" id="SSF52058">
    <property type="entry name" value="L domain-like"/>
    <property type="match status" value="1"/>
</dbReference>